<proteinExistence type="predicted"/>
<feature type="compositionally biased region" description="Basic and acidic residues" evidence="1">
    <location>
        <begin position="1"/>
        <end position="11"/>
    </location>
</feature>
<comment type="caution">
    <text evidence="2">The sequence shown here is derived from an EMBL/GenBank/DDBJ whole genome shotgun (WGS) entry which is preliminary data.</text>
</comment>
<dbReference type="EMBL" id="BJXR01000012">
    <property type="protein sequence ID" value="GEN05832.1"/>
    <property type="molecule type" value="Genomic_DNA"/>
</dbReference>
<organism evidence="2 3">
    <name type="scientific">Myxococcus fulvus</name>
    <dbReference type="NCBI Taxonomy" id="33"/>
    <lineage>
        <taxon>Bacteria</taxon>
        <taxon>Pseudomonadati</taxon>
        <taxon>Myxococcota</taxon>
        <taxon>Myxococcia</taxon>
        <taxon>Myxococcales</taxon>
        <taxon>Cystobacterineae</taxon>
        <taxon>Myxococcaceae</taxon>
        <taxon>Myxococcus</taxon>
    </lineage>
</organism>
<dbReference type="AlphaFoldDB" id="A0A511SWK3"/>
<protein>
    <submittedName>
        <fullName evidence="2">Uncharacterized protein</fullName>
    </submittedName>
</protein>
<reference evidence="2 3" key="1">
    <citation type="submission" date="2019-07" db="EMBL/GenBank/DDBJ databases">
        <title>Whole genome shotgun sequence of Myxococcus fulvus NBRC 100333.</title>
        <authorList>
            <person name="Hosoyama A."/>
            <person name="Uohara A."/>
            <person name="Ohji S."/>
            <person name="Ichikawa N."/>
        </authorList>
    </citation>
    <scope>NUCLEOTIDE SEQUENCE [LARGE SCALE GENOMIC DNA]</scope>
    <source>
        <strain evidence="2 3">NBRC 100333</strain>
    </source>
</reference>
<evidence type="ECO:0000313" key="3">
    <source>
        <dbReference type="Proteomes" id="UP000321514"/>
    </source>
</evidence>
<evidence type="ECO:0000256" key="1">
    <source>
        <dbReference type="SAM" id="MobiDB-lite"/>
    </source>
</evidence>
<name>A0A511SWK3_MYXFU</name>
<evidence type="ECO:0000313" key="2">
    <source>
        <dbReference type="EMBL" id="GEN05832.1"/>
    </source>
</evidence>
<gene>
    <name evidence="2" type="ORF">MFU01_08690</name>
</gene>
<dbReference type="Proteomes" id="UP000321514">
    <property type="component" value="Unassembled WGS sequence"/>
</dbReference>
<accession>A0A511SWK3</accession>
<sequence>MDPSGGEKRAFMAESEADVPDGDGQRLATTTVLLRVEAAPRPFRARGAAVRASG</sequence>
<feature type="region of interest" description="Disordered" evidence="1">
    <location>
        <begin position="1"/>
        <end position="26"/>
    </location>
</feature>